<keyword evidence="10 17" id="KW-1133">Transmembrane helix</keyword>
<keyword evidence="3" id="KW-0645">Protease</keyword>
<dbReference type="RefSeq" id="WP_091473842.1">
    <property type="nucleotide sequence ID" value="NZ_FOIT01000001.1"/>
</dbReference>
<dbReference type="GO" id="GO:0008360">
    <property type="term" value="P:regulation of cell shape"/>
    <property type="evidence" value="ECO:0007669"/>
    <property type="project" value="UniProtKB-KW"/>
</dbReference>
<dbReference type="GO" id="GO:0006508">
    <property type="term" value="P:proteolysis"/>
    <property type="evidence" value="ECO:0007669"/>
    <property type="project" value="UniProtKB-KW"/>
</dbReference>
<evidence type="ECO:0000256" key="13">
    <source>
        <dbReference type="ARBA" id="ARBA00023316"/>
    </source>
</evidence>
<keyword evidence="12" id="KW-0511">Multifunctional enzyme</keyword>
<dbReference type="InterPro" id="IPR023346">
    <property type="entry name" value="Lysozyme-like_dom_sf"/>
</dbReference>
<dbReference type="Proteomes" id="UP000243605">
    <property type="component" value="Unassembled WGS sequence"/>
</dbReference>
<reference evidence="20 21" key="1">
    <citation type="submission" date="2016-10" db="EMBL/GenBank/DDBJ databases">
        <authorList>
            <person name="Varghese N."/>
            <person name="Submissions S."/>
        </authorList>
    </citation>
    <scope>NUCLEOTIDE SEQUENCE [LARGE SCALE GENOMIC DNA]</scope>
    <source>
        <strain evidence="20 21">IBRC-M10081</strain>
    </source>
</reference>
<evidence type="ECO:0000256" key="8">
    <source>
        <dbReference type="ARBA" id="ARBA00022960"/>
    </source>
</evidence>
<evidence type="ECO:0000256" key="16">
    <source>
        <dbReference type="SAM" id="MobiDB-lite"/>
    </source>
</evidence>
<comment type="catalytic activity">
    <reaction evidence="14">
        <text>Preferential cleavage: (Ac)2-L-Lys-D-Ala-|-D-Ala. Also transpeptidation of peptidyl-alanyl moieties that are N-acyl substituents of D-alanine.</text>
        <dbReference type="EC" id="3.4.16.4"/>
    </reaction>
</comment>
<dbReference type="InterPro" id="IPR012338">
    <property type="entry name" value="Beta-lactam/transpept-like"/>
</dbReference>
<evidence type="ECO:0000256" key="10">
    <source>
        <dbReference type="ARBA" id="ARBA00022989"/>
    </source>
</evidence>
<feature type="transmembrane region" description="Helical" evidence="17">
    <location>
        <begin position="61"/>
        <end position="88"/>
    </location>
</feature>
<dbReference type="Pfam" id="PF00905">
    <property type="entry name" value="Transpeptidase"/>
    <property type="match status" value="1"/>
</dbReference>
<dbReference type="Pfam" id="PF00912">
    <property type="entry name" value="Transgly"/>
    <property type="match status" value="1"/>
</dbReference>
<dbReference type="Gene3D" id="1.10.3810.10">
    <property type="entry name" value="Biosynthetic peptidoglycan transglycosylase-like"/>
    <property type="match status" value="1"/>
</dbReference>
<evidence type="ECO:0000259" key="19">
    <source>
        <dbReference type="Pfam" id="PF00912"/>
    </source>
</evidence>
<name>A0A662Z442_9STAP</name>
<evidence type="ECO:0000256" key="6">
    <source>
        <dbReference type="ARBA" id="ARBA00022692"/>
    </source>
</evidence>
<evidence type="ECO:0000256" key="7">
    <source>
        <dbReference type="ARBA" id="ARBA00022801"/>
    </source>
</evidence>
<dbReference type="PANTHER" id="PTHR32282:SF32">
    <property type="entry name" value="PENICILLIN-BINDING PROTEIN 2A"/>
    <property type="match status" value="1"/>
</dbReference>
<evidence type="ECO:0000256" key="14">
    <source>
        <dbReference type="ARBA" id="ARBA00034000"/>
    </source>
</evidence>
<evidence type="ECO:0000256" key="12">
    <source>
        <dbReference type="ARBA" id="ARBA00023268"/>
    </source>
</evidence>
<keyword evidence="1" id="KW-1003">Cell membrane</keyword>
<keyword evidence="5" id="KW-0808">Transferase</keyword>
<dbReference type="OrthoDB" id="9766909at2"/>
<dbReference type="InterPro" id="IPR050396">
    <property type="entry name" value="Glycosyltr_51/Transpeptidase"/>
</dbReference>
<evidence type="ECO:0000256" key="2">
    <source>
        <dbReference type="ARBA" id="ARBA00022645"/>
    </source>
</evidence>
<feature type="compositionally biased region" description="Acidic residues" evidence="16">
    <location>
        <begin position="853"/>
        <end position="864"/>
    </location>
</feature>
<keyword evidence="11 17" id="KW-0472">Membrane</keyword>
<keyword evidence="4" id="KW-0328">Glycosyltransferase</keyword>
<dbReference type="EMBL" id="FOIT01000001">
    <property type="protein sequence ID" value="SEV87534.1"/>
    <property type="molecule type" value="Genomic_DNA"/>
</dbReference>
<feature type="compositionally biased region" description="Low complexity" evidence="16">
    <location>
        <begin position="834"/>
        <end position="849"/>
    </location>
</feature>
<evidence type="ECO:0000256" key="3">
    <source>
        <dbReference type="ARBA" id="ARBA00022670"/>
    </source>
</evidence>
<evidence type="ECO:0000313" key="20">
    <source>
        <dbReference type="EMBL" id="SEV87534.1"/>
    </source>
</evidence>
<keyword evidence="8" id="KW-0133">Cell shape</keyword>
<feature type="domain" description="Glycosyl transferase family 51" evidence="19">
    <location>
        <begin position="120"/>
        <end position="308"/>
    </location>
</feature>
<dbReference type="GO" id="GO:0009252">
    <property type="term" value="P:peptidoglycan biosynthetic process"/>
    <property type="evidence" value="ECO:0007669"/>
    <property type="project" value="UniProtKB-KW"/>
</dbReference>
<dbReference type="Gene3D" id="3.90.1310.40">
    <property type="match status" value="1"/>
</dbReference>
<dbReference type="GO" id="GO:0008955">
    <property type="term" value="F:peptidoglycan glycosyltransferase activity"/>
    <property type="evidence" value="ECO:0007669"/>
    <property type="project" value="UniProtKB-EC"/>
</dbReference>
<evidence type="ECO:0000256" key="1">
    <source>
        <dbReference type="ARBA" id="ARBA00022475"/>
    </source>
</evidence>
<dbReference type="InterPro" id="IPR001460">
    <property type="entry name" value="PCN-bd_Tpept"/>
</dbReference>
<dbReference type="GO" id="GO:0030288">
    <property type="term" value="C:outer membrane-bounded periplasmic space"/>
    <property type="evidence" value="ECO:0007669"/>
    <property type="project" value="TreeGrafter"/>
</dbReference>
<evidence type="ECO:0000256" key="15">
    <source>
        <dbReference type="ARBA" id="ARBA00049902"/>
    </source>
</evidence>
<keyword evidence="2" id="KW-0121">Carboxypeptidase</keyword>
<accession>A0A662Z442</accession>
<dbReference type="GO" id="GO:0008658">
    <property type="term" value="F:penicillin binding"/>
    <property type="evidence" value="ECO:0007669"/>
    <property type="project" value="InterPro"/>
</dbReference>
<keyword evidence="13" id="KW-0961">Cell wall biogenesis/degradation</keyword>
<dbReference type="SUPFAM" id="SSF56601">
    <property type="entry name" value="beta-lactamase/transpeptidase-like"/>
    <property type="match status" value="1"/>
</dbReference>
<gene>
    <name evidence="20" type="ORF">SAMN05192557_0658</name>
</gene>
<evidence type="ECO:0000256" key="17">
    <source>
        <dbReference type="SAM" id="Phobius"/>
    </source>
</evidence>
<dbReference type="InterPro" id="IPR036950">
    <property type="entry name" value="PBP_transglycosylase"/>
</dbReference>
<feature type="domain" description="Penicillin-binding protein transpeptidase" evidence="18">
    <location>
        <begin position="445"/>
        <end position="696"/>
    </location>
</feature>
<keyword evidence="9" id="KW-0573">Peptidoglycan synthesis</keyword>
<evidence type="ECO:0000313" key="21">
    <source>
        <dbReference type="Proteomes" id="UP000243605"/>
    </source>
</evidence>
<evidence type="ECO:0000256" key="5">
    <source>
        <dbReference type="ARBA" id="ARBA00022679"/>
    </source>
</evidence>
<dbReference type="SUPFAM" id="SSF53955">
    <property type="entry name" value="Lysozyme-like"/>
    <property type="match status" value="1"/>
</dbReference>
<keyword evidence="7" id="KW-0378">Hydrolase</keyword>
<evidence type="ECO:0000259" key="18">
    <source>
        <dbReference type="Pfam" id="PF00905"/>
    </source>
</evidence>
<dbReference type="AlphaFoldDB" id="A0A662Z442"/>
<sequence>MSNNNGFFNRLTSFFTRKQEVKEKDKIHGSSLKEKYNNARDRFDKVGSPFRVAFYTVYDTVWNVVLFLIVTLSLFGIFGGAIGLGYIAALVNDHEIQTAEEMKQSLTEMTESTTVSFGSGEEIGTLRTDLVREKITYDEMSPYLIDALIATEDEYFYEHNGMVPKAFIRASLQQVVSDNTTGGSTITQQLIKNQLLTTDTTFDRKATEILLSFRVEKLLEKDEILEAYLNQVSFGRNANGQNIAGVEAAAQGIFGISANELNIAQAAFIAGMPQNPYAYTPFTQLGEVKDQDYLEPGLQRLSYVLNRMHTEGMITDEEYEEAQNYDIIGNLTTRVETPNELYPHLTDEIERRTVQILKYVLAEEDGLDRSDVDNTPLINEEYTIRANSALRNQGYQITTTIDKEIYDTMQQIKDDSPYYYGERSSAEALDAQPGQTEEMLQHEIGVILKNNKTGAIIGFVGGRDFERSAINHATMTKRQAGSIMKPLAAYAPAIDKGLIVPDTVLLDQKFEITHEGWAPTNYDAENEYGLVTAYHALTNSFNLSTLRLWSQVKSERPQDYLTQVGIDIPLNQYADLERTTLVDSFALGSLDMSVEESVDAFSSLANNGMFADSYMIETITGPDGEVVYQHEVEPIRVWEDSTAYLTSEILENVFREGSAYYISDYYDQVSGTYDWAGKTGTTDTFVDSWFTAYNPEVTLGVWMGYDQRIPQVYETYQEERHHIYAWREFASRLSEVNPELMGANQFRSQPSSVSQVRFCALTMELESDCDTRYDRVITGLVANNTLLEPKENITDYRIQERLGAGFYGISPALNVSHYQGQVRQDWSRTYTIGSSSSSQSDNANNGNQQETEQSGDDGTEDGSW</sequence>
<evidence type="ECO:0000256" key="11">
    <source>
        <dbReference type="ARBA" id="ARBA00023136"/>
    </source>
</evidence>
<dbReference type="InterPro" id="IPR001264">
    <property type="entry name" value="Glyco_trans_51"/>
</dbReference>
<dbReference type="PANTHER" id="PTHR32282">
    <property type="entry name" value="BINDING PROTEIN TRANSPEPTIDASE, PUTATIVE-RELATED"/>
    <property type="match status" value="1"/>
</dbReference>
<keyword evidence="6 17" id="KW-0812">Transmembrane</keyword>
<proteinExistence type="predicted"/>
<evidence type="ECO:0000256" key="9">
    <source>
        <dbReference type="ARBA" id="ARBA00022984"/>
    </source>
</evidence>
<evidence type="ECO:0000256" key="4">
    <source>
        <dbReference type="ARBA" id="ARBA00022676"/>
    </source>
</evidence>
<organism evidence="20 21">
    <name type="scientific">Aliicoccus persicus</name>
    <dbReference type="NCBI Taxonomy" id="930138"/>
    <lineage>
        <taxon>Bacteria</taxon>
        <taxon>Bacillati</taxon>
        <taxon>Bacillota</taxon>
        <taxon>Bacilli</taxon>
        <taxon>Bacillales</taxon>
        <taxon>Staphylococcaceae</taxon>
        <taxon>Aliicoccus</taxon>
    </lineage>
</organism>
<protein>
    <submittedName>
        <fullName evidence="20">Penicillin-binding protein</fullName>
    </submittedName>
</protein>
<dbReference type="GO" id="GO:0009002">
    <property type="term" value="F:serine-type D-Ala-D-Ala carboxypeptidase activity"/>
    <property type="evidence" value="ECO:0007669"/>
    <property type="project" value="UniProtKB-EC"/>
</dbReference>
<keyword evidence="21" id="KW-1185">Reference proteome</keyword>
<dbReference type="Gene3D" id="3.40.710.10">
    <property type="entry name" value="DD-peptidase/beta-lactamase superfamily"/>
    <property type="match status" value="1"/>
</dbReference>
<dbReference type="GO" id="GO:0071555">
    <property type="term" value="P:cell wall organization"/>
    <property type="evidence" value="ECO:0007669"/>
    <property type="project" value="UniProtKB-KW"/>
</dbReference>
<comment type="catalytic activity">
    <reaction evidence="15">
        <text>[GlcNAc-(1-&gt;4)-Mur2Ac(oyl-L-Ala-gamma-D-Glu-L-Lys-D-Ala-D-Ala)](n)-di-trans,octa-cis-undecaprenyl diphosphate + beta-D-GlcNAc-(1-&gt;4)-Mur2Ac(oyl-L-Ala-gamma-D-Glu-L-Lys-D-Ala-D-Ala)-di-trans,octa-cis-undecaprenyl diphosphate = [GlcNAc-(1-&gt;4)-Mur2Ac(oyl-L-Ala-gamma-D-Glu-L-Lys-D-Ala-D-Ala)](n+1)-di-trans,octa-cis-undecaprenyl diphosphate + di-trans,octa-cis-undecaprenyl diphosphate + H(+)</text>
        <dbReference type="Rhea" id="RHEA:23708"/>
        <dbReference type="Rhea" id="RHEA-COMP:9602"/>
        <dbReference type="Rhea" id="RHEA-COMP:9603"/>
        <dbReference type="ChEBI" id="CHEBI:15378"/>
        <dbReference type="ChEBI" id="CHEBI:58405"/>
        <dbReference type="ChEBI" id="CHEBI:60033"/>
        <dbReference type="ChEBI" id="CHEBI:78435"/>
        <dbReference type="EC" id="2.4.99.28"/>
    </reaction>
</comment>
<feature type="region of interest" description="Disordered" evidence="16">
    <location>
        <begin position="831"/>
        <end position="864"/>
    </location>
</feature>